<comment type="caution">
    <text evidence="1">The sequence shown here is derived from an EMBL/GenBank/DDBJ whole genome shotgun (WGS) entry which is preliminary data.</text>
</comment>
<protein>
    <submittedName>
        <fullName evidence="1">Uncharacterized protein</fullName>
    </submittedName>
</protein>
<dbReference type="Proteomes" id="UP000054630">
    <property type="component" value="Unassembled WGS sequence"/>
</dbReference>
<evidence type="ECO:0000313" key="1">
    <source>
        <dbReference type="EMBL" id="KRX24311.1"/>
    </source>
</evidence>
<gene>
    <name evidence="1" type="ORF">T07_4839</name>
</gene>
<sequence length="90" mass="10350">MECKESAYRRFANLPSTAVLVDELFSSASSPKKTQISLFVQFDVLEFDLLVDKHTHLCMQEAILQQFSSSQSTEPFILYVARLIFSPQWD</sequence>
<reference evidence="1 2" key="1">
    <citation type="submission" date="2015-01" db="EMBL/GenBank/DDBJ databases">
        <title>Evolution of Trichinella species and genotypes.</title>
        <authorList>
            <person name="Korhonen P.K."/>
            <person name="Edoardo P."/>
            <person name="Giuseppe L.R."/>
            <person name="Gasser R.B."/>
        </authorList>
    </citation>
    <scope>NUCLEOTIDE SEQUENCE [LARGE SCALE GENOMIC DNA]</scope>
    <source>
        <strain evidence="1">ISS37</strain>
    </source>
</reference>
<evidence type="ECO:0000313" key="2">
    <source>
        <dbReference type="Proteomes" id="UP000054630"/>
    </source>
</evidence>
<keyword evidence="2" id="KW-1185">Reference proteome</keyword>
<accession>A0A0V0SC51</accession>
<dbReference type="EMBL" id="JYDL01000018">
    <property type="protein sequence ID" value="KRX24311.1"/>
    <property type="molecule type" value="Genomic_DNA"/>
</dbReference>
<proteinExistence type="predicted"/>
<name>A0A0V0SC51_9BILA</name>
<dbReference type="AlphaFoldDB" id="A0A0V0SC51"/>
<organism evidence="1 2">
    <name type="scientific">Trichinella nelsoni</name>
    <dbReference type="NCBI Taxonomy" id="6336"/>
    <lineage>
        <taxon>Eukaryota</taxon>
        <taxon>Metazoa</taxon>
        <taxon>Ecdysozoa</taxon>
        <taxon>Nematoda</taxon>
        <taxon>Enoplea</taxon>
        <taxon>Dorylaimia</taxon>
        <taxon>Trichinellida</taxon>
        <taxon>Trichinellidae</taxon>
        <taxon>Trichinella</taxon>
    </lineage>
</organism>